<evidence type="ECO:0008006" key="3">
    <source>
        <dbReference type="Google" id="ProtNLM"/>
    </source>
</evidence>
<sequence>MKVVLTGSTGFIGGEVLNQCIAHPRIASIVVLSRRELSGPAAASTKTKIVILKDFLNYPEEVLSELQDADICIWSLGTYRGKQDVEVGYPIAFCNAISRVQNEASDTPFRFVYLSGMLAITNQDESVHFLSSPRKAKGMAETKILARPEERGGTKRSWETYVVRPGYVLSKERGGMITAIFGNASMLRVDELAAAMIEVALNGHPERRLFHPTLVKEVAEYHRNFMKPRYRRS</sequence>
<name>A0A0D2H304_9EURO</name>
<evidence type="ECO:0000313" key="1">
    <source>
        <dbReference type="EMBL" id="KIX04813.1"/>
    </source>
</evidence>
<dbReference type="Proteomes" id="UP000053617">
    <property type="component" value="Unassembled WGS sequence"/>
</dbReference>
<dbReference type="EMBL" id="KN847478">
    <property type="protein sequence ID" value="KIX04813.1"/>
    <property type="molecule type" value="Genomic_DNA"/>
</dbReference>
<accession>A0A0D2H304</accession>
<gene>
    <name evidence="1" type="ORF">Z518_05684</name>
</gene>
<dbReference type="SUPFAM" id="SSF51735">
    <property type="entry name" value="NAD(P)-binding Rossmann-fold domains"/>
    <property type="match status" value="1"/>
</dbReference>
<dbReference type="HOGENOM" id="CLU_071330_0_1_1"/>
<dbReference type="STRING" id="1442369.A0A0D2H304"/>
<dbReference type="RefSeq" id="XP_013271949.1">
    <property type="nucleotide sequence ID" value="XM_013416495.1"/>
</dbReference>
<dbReference type="AlphaFoldDB" id="A0A0D2H304"/>
<dbReference type="GeneID" id="25293755"/>
<proteinExistence type="predicted"/>
<dbReference type="PANTHER" id="PTHR14097">
    <property type="entry name" value="OXIDOREDUCTASE HTATIP2"/>
    <property type="match status" value="1"/>
</dbReference>
<dbReference type="PANTHER" id="PTHR14097:SF9">
    <property type="entry name" value="EPIMERASE, PUTATIVE (AFU_ORTHOLOGUE AFUA_8G07320)-RELATED"/>
    <property type="match status" value="1"/>
</dbReference>
<reference evidence="1 2" key="1">
    <citation type="submission" date="2015-01" db="EMBL/GenBank/DDBJ databases">
        <title>The Genome Sequence of Rhinocladiella mackenzie CBS 650.93.</title>
        <authorList>
            <consortium name="The Broad Institute Genomics Platform"/>
            <person name="Cuomo C."/>
            <person name="de Hoog S."/>
            <person name="Gorbushina A."/>
            <person name="Stielow B."/>
            <person name="Teixiera M."/>
            <person name="Abouelleil A."/>
            <person name="Chapman S.B."/>
            <person name="Priest M."/>
            <person name="Young S.K."/>
            <person name="Wortman J."/>
            <person name="Nusbaum C."/>
            <person name="Birren B."/>
        </authorList>
    </citation>
    <scope>NUCLEOTIDE SEQUENCE [LARGE SCALE GENOMIC DNA]</scope>
    <source>
        <strain evidence="1 2">CBS 650.93</strain>
    </source>
</reference>
<organism evidence="1 2">
    <name type="scientific">Rhinocladiella mackenziei CBS 650.93</name>
    <dbReference type="NCBI Taxonomy" id="1442369"/>
    <lineage>
        <taxon>Eukaryota</taxon>
        <taxon>Fungi</taxon>
        <taxon>Dikarya</taxon>
        <taxon>Ascomycota</taxon>
        <taxon>Pezizomycotina</taxon>
        <taxon>Eurotiomycetes</taxon>
        <taxon>Chaetothyriomycetidae</taxon>
        <taxon>Chaetothyriales</taxon>
        <taxon>Herpotrichiellaceae</taxon>
        <taxon>Rhinocladiella</taxon>
    </lineage>
</organism>
<evidence type="ECO:0000313" key="2">
    <source>
        <dbReference type="Proteomes" id="UP000053617"/>
    </source>
</evidence>
<dbReference type="VEuPathDB" id="FungiDB:Z518_05684"/>
<keyword evidence="2" id="KW-1185">Reference proteome</keyword>
<dbReference type="InterPro" id="IPR036291">
    <property type="entry name" value="NAD(P)-bd_dom_sf"/>
</dbReference>
<dbReference type="Gene3D" id="3.40.50.720">
    <property type="entry name" value="NAD(P)-binding Rossmann-like Domain"/>
    <property type="match status" value="1"/>
</dbReference>
<dbReference type="OrthoDB" id="3535423at2759"/>
<protein>
    <recommendedName>
        <fullName evidence="3">NAD(P)-binding domain-containing protein</fullName>
    </recommendedName>
</protein>